<dbReference type="Proteomes" id="UP000233551">
    <property type="component" value="Unassembled WGS sequence"/>
</dbReference>
<reference evidence="2 3" key="1">
    <citation type="submission" date="2017-11" db="EMBL/GenBank/DDBJ databases">
        <title>De-novo sequencing of pomegranate (Punica granatum L.) genome.</title>
        <authorList>
            <person name="Akparov Z."/>
            <person name="Amiraslanov A."/>
            <person name="Hajiyeva S."/>
            <person name="Abbasov M."/>
            <person name="Kaur K."/>
            <person name="Hamwieh A."/>
            <person name="Solovyev V."/>
            <person name="Salamov A."/>
            <person name="Braich B."/>
            <person name="Kosarev P."/>
            <person name="Mahmoud A."/>
            <person name="Hajiyev E."/>
            <person name="Babayeva S."/>
            <person name="Izzatullayeva V."/>
            <person name="Mammadov A."/>
            <person name="Mammadov A."/>
            <person name="Sharifova S."/>
            <person name="Ojaghi J."/>
            <person name="Eynullazada K."/>
            <person name="Bayramov B."/>
            <person name="Abdulazimova A."/>
            <person name="Shahmuradov I."/>
        </authorList>
    </citation>
    <scope>NUCLEOTIDE SEQUENCE [LARGE SCALE GENOMIC DNA]</scope>
    <source>
        <strain evidence="3">cv. AG2017</strain>
        <tissue evidence="2">Leaf</tissue>
    </source>
</reference>
<sequence length="167" mass="18682">MRYASPNYITRKKGEEEEEEEEEPIGSKRDQFVIQSSQRFPSRQDWRISTVQSLFRSPLMALTSDAMCFQPHWPEEAEVEVRTGLRLGGGLDRAPEERGRLSIELGRDTGYGLVEVRAGLGLGGGLYRTPEERSRLSIELDGPSCPELTVFYDGLGFSENGPIVTLG</sequence>
<name>A0A2I0LFM0_PUNGR</name>
<gene>
    <name evidence="2" type="ORF">CRG98_000113</name>
</gene>
<proteinExistence type="predicted"/>
<dbReference type="EMBL" id="PGOL01000003">
    <property type="protein sequence ID" value="PKI79482.1"/>
    <property type="molecule type" value="Genomic_DNA"/>
</dbReference>
<evidence type="ECO:0000256" key="1">
    <source>
        <dbReference type="SAM" id="MobiDB-lite"/>
    </source>
</evidence>
<feature type="region of interest" description="Disordered" evidence="1">
    <location>
        <begin position="1"/>
        <end position="31"/>
    </location>
</feature>
<accession>A0A2I0LFM0</accession>
<protein>
    <submittedName>
        <fullName evidence="2">Uncharacterized protein</fullName>
    </submittedName>
</protein>
<keyword evidence="3" id="KW-1185">Reference proteome</keyword>
<dbReference type="AlphaFoldDB" id="A0A2I0LFM0"/>
<evidence type="ECO:0000313" key="3">
    <source>
        <dbReference type="Proteomes" id="UP000233551"/>
    </source>
</evidence>
<comment type="caution">
    <text evidence="2">The sequence shown here is derived from an EMBL/GenBank/DDBJ whole genome shotgun (WGS) entry which is preliminary data.</text>
</comment>
<organism evidence="2 3">
    <name type="scientific">Punica granatum</name>
    <name type="common">Pomegranate</name>
    <dbReference type="NCBI Taxonomy" id="22663"/>
    <lineage>
        <taxon>Eukaryota</taxon>
        <taxon>Viridiplantae</taxon>
        <taxon>Streptophyta</taxon>
        <taxon>Embryophyta</taxon>
        <taxon>Tracheophyta</taxon>
        <taxon>Spermatophyta</taxon>
        <taxon>Magnoliopsida</taxon>
        <taxon>eudicotyledons</taxon>
        <taxon>Gunneridae</taxon>
        <taxon>Pentapetalae</taxon>
        <taxon>rosids</taxon>
        <taxon>malvids</taxon>
        <taxon>Myrtales</taxon>
        <taxon>Lythraceae</taxon>
        <taxon>Punica</taxon>
    </lineage>
</organism>
<evidence type="ECO:0000313" key="2">
    <source>
        <dbReference type="EMBL" id="PKI79482.1"/>
    </source>
</evidence>